<dbReference type="SUPFAM" id="SSF56784">
    <property type="entry name" value="HAD-like"/>
    <property type="match status" value="1"/>
</dbReference>
<evidence type="ECO:0000256" key="2">
    <source>
        <dbReference type="SAM" id="SignalP"/>
    </source>
</evidence>
<gene>
    <name evidence="3" type="ORF">GL286_12675</name>
</gene>
<organism evidence="3 4">
    <name type="scientific">Paracoccus aestuariivivens</name>
    <dbReference type="NCBI Taxonomy" id="1820333"/>
    <lineage>
        <taxon>Bacteria</taxon>
        <taxon>Pseudomonadati</taxon>
        <taxon>Pseudomonadota</taxon>
        <taxon>Alphaproteobacteria</taxon>
        <taxon>Rhodobacterales</taxon>
        <taxon>Paracoccaceae</taxon>
        <taxon>Paracoccus</taxon>
    </lineage>
</organism>
<evidence type="ECO:0000256" key="1">
    <source>
        <dbReference type="ARBA" id="ARBA00022729"/>
    </source>
</evidence>
<dbReference type="Proteomes" id="UP000478183">
    <property type="component" value="Unassembled WGS sequence"/>
</dbReference>
<reference evidence="3 4" key="1">
    <citation type="submission" date="2019-11" db="EMBL/GenBank/DDBJ databases">
        <authorList>
            <person name="Dong K."/>
        </authorList>
    </citation>
    <scope>NUCLEOTIDE SEQUENCE [LARGE SCALE GENOMIC DNA]</scope>
    <source>
        <strain evidence="3 4">NBRC 111993</strain>
    </source>
</reference>
<dbReference type="EMBL" id="WMIE01000007">
    <property type="protein sequence ID" value="MTH78584.1"/>
    <property type="molecule type" value="Genomic_DNA"/>
</dbReference>
<feature type="chain" id="PRO_5027075310" evidence="2">
    <location>
        <begin position="24"/>
        <end position="272"/>
    </location>
</feature>
<evidence type="ECO:0000313" key="4">
    <source>
        <dbReference type="Proteomes" id="UP000478183"/>
    </source>
</evidence>
<keyword evidence="1 2" id="KW-0732">Signal</keyword>
<sequence length="272" mass="30312">MLKKGFSVIAATLALAAAAPGYADEATDASANALLYAVAWKQTAAEYRALYHQGYNIARDRVDAALAARKEGDKPLAVFTDMDDTVLLPLPYWSKLTGEGKAFFDDPIWDAWVPQNDLVIAPGAKEFFEYCKEKGVEVFYITSRDQGEKTYEYALGHLKTLGLPFADEAHLTVLTNSSNKEPKQKELAEKFTPVVYLGDNLNDFQRKYYIKGDVAARIKAMEEDREEFGRRFIILPNPTDGHWMAAVFGESEPSDTPEARAKLVEAAKTVLR</sequence>
<accession>A0A6L6JEI9</accession>
<protein>
    <submittedName>
        <fullName evidence="3">Acid phosphatase</fullName>
    </submittedName>
</protein>
<feature type="signal peptide" evidence="2">
    <location>
        <begin position="1"/>
        <end position="23"/>
    </location>
</feature>
<comment type="caution">
    <text evidence="3">The sequence shown here is derived from an EMBL/GenBank/DDBJ whole genome shotgun (WGS) entry which is preliminary data.</text>
</comment>
<evidence type="ECO:0000313" key="3">
    <source>
        <dbReference type="EMBL" id="MTH78584.1"/>
    </source>
</evidence>
<dbReference type="InterPro" id="IPR023214">
    <property type="entry name" value="HAD_sf"/>
</dbReference>
<dbReference type="InterPro" id="IPR005519">
    <property type="entry name" value="Acid_phosphat_B-like"/>
</dbReference>
<dbReference type="AlphaFoldDB" id="A0A6L6JEI9"/>
<dbReference type="PIRSF" id="PIRSF019271">
    <property type="entry name" value="Acid_Ptase_C"/>
    <property type="match status" value="1"/>
</dbReference>
<dbReference type="RefSeq" id="WP_155095943.1">
    <property type="nucleotide sequence ID" value="NZ_WMIE01000007.1"/>
</dbReference>
<name>A0A6L6JEI9_9RHOB</name>
<dbReference type="OrthoDB" id="193314at2"/>
<keyword evidence="4" id="KW-1185">Reference proteome</keyword>
<dbReference type="Pfam" id="PF03767">
    <property type="entry name" value="Acid_phosphat_B"/>
    <property type="match status" value="1"/>
</dbReference>
<dbReference type="InterPro" id="IPR006423">
    <property type="entry name" value="Lipo_e_P4"/>
</dbReference>
<dbReference type="GO" id="GO:0009279">
    <property type="term" value="C:cell outer membrane"/>
    <property type="evidence" value="ECO:0007669"/>
    <property type="project" value="InterPro"/>
</dbReference>
<dbReference type="Gene3D" id="3.40.50.1000">
    <property type="entry name" value="HAD superfamily/HAD-like"/>
    <property type="match status" value="1"/>
</dbReference>
<proteinExistence type="predicted"/>
<dbReference type="InterPro" id="IPR036412">
    <property type="entry name" value="HAD-like_sf"/>
</dbReference>